<accession>A0A821PNM6</accession>
<protein>
    <submittedName>
        <fullName evidence="1">Uncharacterized protein</fullName>
    </submittedName>
</protein>
<dbReference type="AlphaFoldDB" id="A0A821PNM6"/>
<evidence type="ECO:0000313" key="1">
    <source>
        <dbReference type="EMBL" id="CAF4806227.1"/>
    </source>
</evidence>
<organism evidence="1 2">
    <name type="scientific">Pieris macdunnoughi</name>
    <dbReference type="NCBI Taxonomy" id="345717"/>
    <lineage>
        <taxon>Eukaryota</taxon>
        <taxon>Metazoa</taxon>
        <taxon>Ecdysozoa</taxon>
        <taxon>Arthropoda</taxon>
        <taxon>Hexapoda</taxon>
        <taxon>Insecta</taxon>
        <taxon>Pterygota</taxon>
        <taxon>Neoptera</taxon>
        <taxon>Endopterygota</taxon>
        <taxon>Lepidoptera</taxon>
        <taxon>Glossata</taxon>
        <taxon>Ditrysia</taxon>
        <taxon>Papilionoidea</taxon>
        <taxon>Pieridae</taxon>
        <taxon>Pierinae</taxon>
        <taxon>Pieris</taxon>
    </lineage>
</organism>
<gene>
    <name evidence="1" type="ORF">PMACD_LOCUS3756</name>
</gene>
<sequence>MDGTRFGGCWGSRLQRILGRRKAETRDVTVDDSGALAALTSVRDDSPIGQHRCINQLNPAVFELANVAVCASVARRSAHVRSPAAAGDQRRAPHAPACDATGSMRLPLLPLLVLPLVLARPAAGENILYYFQKNSTRPALGIKGQKCFLPSMFVIP</sequence>
<proteinExistence type="predicted"/>
<keyword evidence="2" id="KW-1185">Reference proteome</keyword>
<reference evidence="1" key="1">
    <citation type="submission" date="2021-02" db="EMBL/GenBank/DDBJ databases">
        <authorList>
            <person name="Steward A R."/>
        </authorList>
    </citation>
    <scope>NUCLEOTIDE SEQUENCE</scope>
</reference>
<comment type="caution">
    <text evidence="1">The sequence shown here is derived from an EMBL/GenBank/DDBJ whole genome shotgun (WGS) entry which is preliminary data.</text>
</comment>
<evidence type="ECO:0000313" key="2">
    <source>
        <dbReference type="Proteomes" id="UP000663880"/>
    </source>
</evidence>
<name>A0A821PNM6_9NEOP</name>
<dbReference type="Proteomes" id="UP000663880">
    <property type="component" value="Unassembled WGS sequence"/>
</dbReference>
<dbReference type="EMBL" id="CAJOBZ010000006">
    <property type="protein sequence ID" value="CAF4806227.1"/>
    <property type="molecule type" value="Genomic_DNA"/>
</dbReference>